<name>A0A4R7HXG8_9ACTN</name>
<keyword evidence="1" id="KW-0805">Transcription regulation</keyword>
<dbReference type="SUPFAM" id="SSF46785">
    <property type="entry name" value="Winged helix' DNA-binding domain"/>
    <property type="match status" value="1"/>
</dbReference>
<dbReference type="GO" id="GO:0003677">
    <property type="term" value="F:DNA binding"/>
    <property type="evidence" value="ECO:0007669"/>
    <property type="project" value="UniProtKB-KW"/>
</dbReference>
<evidence type="ECO:0000259" key="4">
    <source>
        <dbReference type="PROSITE" id="PS50949"/>
    </source>
</evidence>
<dbReference type="InterPro" id="IPR000524">
    <property type="entry name" value="Tscrpt_reg_HTH_GntR"/>
</dbReference>
<proteinExistence type="predicted"/>
<dbReference type="SMART" id="SM00345">
    <property type="entry name" value="HTH_GNTR"/>
    <property type="match status" value="1"/>
</dbReference>
<dbReference type="CDD" id="cd07377">
    <property type="entry name" value="WHTH_GntR"/>
    <property type="match status" value="1"/>
</dbReference>
<dbReference type="InterPro" id="IPR036388">
    <property type="entry name" value="WH-like_DNA-bd_sf"/>
</dbReference>
<evidence type="ECO:0000256" key="1">
    <source>
        <dbReference type="ARBA" id="ARBA00023015"/>
    </source>
</evidence>
<dbReference type="EMBL" id="SOAU01000001">
    <property type="protein sequence ID" value="TDT14906.1"/>
    <property type="molecule type" value="Genomic_DNA"/>
</dbReference>
<dbReference type="PANTHER" id="PTHR43537:SF24">
    <property type="entry name" value="GLUCONATE OPERON TRANSCRIPTIONAL REPRESSOR"/>
    <property type="match status" value="1"/>
</dbReference>
<feature type="domain" description="HTH gntR-type" evidence="4">
    <location>
        <begin position="7"/>
        <end position="74"/>
    </location>
</feature>
<accession>A0A4R7HXG8</accession>
<gene>
    <name evidence="5" type="ORF">BDK89_0465</name>
</gene>
<keyword evidence="6" id="KW-1185">Reference proteome</keyword>
<dbReference type="Proteomes" id="UP000294558">
    <property type="component" value="Unassembled WGS sequence"/>
</dbReference>
<dbReference type="InterPro" id="IPR008920">
    <property type="entry name" value="TF_FadR/GntR_C"/>
</dbReference>
<dbReference type="Gene3D" id="1.10.10.10">
    <property type="entry name" value="Winged helix-like DNA-binding domain superfamily/Winged helix DNA-binding domain"/>
    <property type="match status" value="1"/>
</dbReference>
<sequence>MAELARTVFRDQIKNVLLERILDGTYQPGDRLVESRLAKEFGVSPAPIREALRDLEGIRMVESEPYRGVRVREVTVDELIEIYPVRAALEEVAGREATRRSSPEFIEALRGELDAMRRAAAAGDAQAHMTHDVAFHEHIIRQAGNSILYEVWASLRPEARTLVSQVRTSSDLDAIAETHVDVLKAIESGDADEASQVLRRHIEHFGTVIAAAVSGTAPHVPPS</sequence>
<dbReference type="InterPro" id="IPR036390">
    <property type="entry name" value="WH_DNA-bd_sf"/>
</dbReference>
<reference evidence="5 6" key="1">
    <citation type="submission" date="2019-03" db="EMBL/GenBank/DDBJ databases">
        <title>Sequencing the genomes of 1000 actinobacteria strains.</title>
        <authorList>
            <person name="Klenk H.-P."/>
        </authorList>
    </citation>
    <scope>NUCLEOTIDE SEQUENCE [LARGE SCALE GENOMIC DNA]</scope>
    <source>
        <strain evidence="5 6">DSM 18936</strain>
    </source>
</reference>
<keyword evidence="2" id="KW-0238">DNA-binding</keyword>
<dbReference type="Pfam" id="PF00392">
    <property type="entry name" value="GntR"/>
    <property type="match status" value="1"/>
</dbReference>
<organism evidence="5 6">
    <name type="scientific">Ilumatobacter fluminis</name>
    <dbReference type="NCBI Taxonomy" id="467091"/>
    <lineage>
        <taxon>Bacteria</taxon>
        <taxon>Bacillati</taxon>
        <taxon>Actinomycetota</taxon>
        <taxon>Acidimicrobiia</taxon>
        <taxon>Acidimicrobiales</taxon>
        <taxon>Ilumatobacteraceae</taxon>
        <taxon>Ilumatobacter</taxon>
    </lineage>
</organism>
<dbReference type="GO" id="GO:0003700">
    <property type="term" value="F:DNA-binding transcription factor activity"/>
    <property type="evidence" value="ECO:0007669"/>
    <property type="project" value="InterPro"/>
</dbReference>
<dbReference type="RefSeq" id="WP_133867412.1">
    <property type="nucleotide sequence ID" value="NZ_SOAU01000001.1"/>
</dbReference>
<keyword evidence="3" id="KW-0804">Transcription</keyword>
<dbReference type="Pfam" id="PF07729">
    <property type="entry name" value="FCD"/>
    <property type="match status" value="1"/>
</dbReference>
<evidence type="ECO:0000256" key="2">
    <source>
        <dbReference type="ARBA" id="ARBA00023125"/>
    </source>
</evidence>
<evidence type="ECO:0000256" key="3">
    <source>
        <dbReference type="ARBA" id="ARBA00023163"/>
    </source>
</evidence>
<dbReference type="SUPFAM" id="SSF48008">
    <property type="entry name" value="GntR ligand-binding domain-like"/>
    <property type="match status" value="1"/>
</dbReference>
<dbReference type="Gene3D" id="1.20.120.530">
    <property type="entry name" value="GntR ligand-binding domain-like"/>
    <property type="match status" value="1"/>
</dbReference>
<protein>
    <submittedName>
        <fullName evidence="5">GntR family transcriptional regulator</fullName>
    </submittedName>
</protein>
<dbReference type="AlphaFoldDB" id="A0A4R7HXG8"/>
<dbReference type="PANTHER" id="PTHR43537">
    <property type="entry name" value="TRANSCRIPTIONAL REGULATOR, GNTR FAMILY"/>
    <property type="match status" value="1"/>
</dbReference>
<dbReference type="PROSITE" id="PS50949">
    <property type="entry name" value="HTH_GNTR"/>
    <property type="match status" value="1"/>
</dbReference>
<dbReference type="OrthoDB" id="3567645at2"/>
<dbReference type="SMART" id="SM00895">
    <property type="entry name" value="FCD"/>
    <property type="match status" value="1"/>
</dbReference>
<evidence type="ECO:0000313" key="6">
    <source>
        <dbReference type="Proteomes" id="UP000294558"/>
    </source>
</evidence>
<dbReference type="InterPro" id="IPR011711">
    <property type="entry name" value="GntR_C"/>
</dbReference>
<comment type="caution">
    <text evidence="5">The sequence shown here is derived from an EMBL/GenBank/DDBJ whole genome shotgun (WGS) entry which is preliminary data.</text>
</comment>
<evidence type="ECO:0000313" key="5">
    <source>
        <dbReference type="EMBL" id="TDT14906.1"/>
    </source>
</evidence>